<dbReference type="EMBL" id="VJMI01018458">
    <property type="protein sequence ID" value="KAF0710613.1"/>
    <property type="molecule type" value="Genomic_DNA"/>
</dbReference>
<dbReference type="PANTHER" id="PTHR42648:SF28">
    <property type="entry name" value="TRANSPOSON-ENCODED PROTEIN WITH RIBONUCLEASE H-LIKE AND RETROVIRUS ZINC FINGER-LIKE DOMAINS"/>
    <property type="match status" value="1"/>
</dbReference>
<dbReference type="InterPro" id="IPR025724">
    <property type="entry name" value="GAG-pre-integrase_dom"/>
</dbReference>
<dbReference type="SUPFAM" id="SSF53098">
    <property type="entry name" value="Ribonuclease H-like"/>
    <property type="match status" value="1"/>
</dbReference>
<dbReference type="Proteomes" id="UP000469452">
    <property type="component" value="Unassembled WGS sequence"/>
</dbReference>
<evidence type="ECO:0000313" key="3">
    <source>
        <dbReference type="Proteomes" id="UP000469452"/>
    </source>
</evidence>
<dbReference type="GO" id="GO:0003676">
    <property type="term" value="F:nucleic acid binding"/>
    <property type="evidence" value="ECO:0007669"/>
    <property type="project" value="InterPro"/>
</dbReference>
<organism evidence="2 3">
    <name type="scientific">Aphanomyces astaci</name>
    <name type="common">Crayfish plague agent</name>
    <dbReference type="NCBI Taxonomy" id="112090"/>
    <lineage>
        <taxon>Eukaryota</taxon>
        <taxon>Sar</taxon>
        <taxon>Stramenopiles</taxon>
        <taxon>Oomycota</taxon>
        <taxon>Saprolegniomycetes</taxon>
        <taxon>Saprolegniales</taxon>
        <taxon>Verrucalvaceae</taxon>
        <taxon>Aphanomyces</taxon>
    </lineage>
</organism>
<gene>
    <name evidence="2" type="ORF">AaE_012454</name>
</gene>
<proteinExistence type="predicted"/>
<evidence type="ECO:0000259" key="1">
    <source>
        <dbReference type="Pfam" id="PF13976"/>
    </source>
</evidence>
<dbReference type="InterPro" id="IPR039537">
    <property type="entry name" value="Retrotran_Ty1/copia-like"/>
</dbReference>
<dbReference type="Gene3D" id="3.30.420.10">
    <property type="entry name" value="Ribonuclease H-like superfamily/Ribonuclease H"/>
    <property type="match status" value="1"/>
</dbReference>
<accession>A0A6A4ZI02</accession>
<sequence length="197" mass="22928">MALRFSPHIADPTSTVLVTQSSAQGTMQWHHRLGHPSHDKLRKLRRHSTVFEFPISRQAITAHASCDTCLRSKSKVLPFSRNKLPKSSRLLERVHSDVWGPINIPSISGGRYFVKFIDDFTRFIFVYIMQKRADLYDKYIAFCRDARQRYRSDVIELCYHHSPPSEFEEIQALQMDNAKQYVKLGVRIQSEYGTRLA</sequence>
<name>A0A6A4ZI02_APHAT</name>
<protein>
    <recommendedName>
        <fullName evidence="1">GAG-pre-integrase domain-containing protein</fullName>
    </recommendedName>
</protein>
<feature type="domain" description="GAG-pre-integrase" evidence="1">
    <location>
        <begin position="13"/>
        <end position="74"/>
    </location>
</feature>
<dbReference type="InterPro" id="IPR036397">
    <property type="entry name" value="RNaseH_sf"/>
</dbReference>
<dbReference type="InterPro" id="IPR012337">
    <property type="entry name" value="RNaseH-like_sf"/>
</dbReference>
<evidence type="ECO:0000313" key="2">
    <source>
        <dbReference type="EMBL" id="KAF0710613.1"/>
    </source>
</evidence>
<comment type="caution">
    <text evidence="2">The sequence shown here is derived from an EMBL/GenBank/DDBJ whole genome shotgun (WGS) entry which is preliminary data.</text>
</comment>
<dbReference type="PANTHER" id="PTHR42648">
    <property type="entry name" value="TRANSPOSASE, PUTATIVE-RELATED"/>
    <property type="match status" value="1"/>
</dbReference>
<dbReference type="Pfam" id="PF13976">
    <property type="entry name" value="gag_pre-integrs"/>
    <property type="match status" value="1"/>
</dbReference>
<dbReference type="AlphaFoldDB" id="A0A6A4ZI02"/>
<dbReference type="VEuPathDB" id="FungiDB:H257_16000"/>
<reference evidence="2 3" key="1">
    <citation type="submission" date="2019-06" db="EMBL/GenBank/DDBJ databases">
        <title>Genomics analysis of Aphanomyces spp. identifies a new class of oomycete effector associated with host adaptation.</title>
        <authorList>
            <person name="Gaulin E."/>
        </authorList>
    </citation>
    <scope>NUCLEOTIDE SEQUENCE [LARGE SCALE GENOMIC DNA]</scope>
    <source>
        <strain evidence="2 3">E</strain>
    </source>
</reference>